<dbReference type="PANTHER" id="PTHR36110:SF2">
    <property type="entry name" value="RING-CLEAVING DIOXYGENASE MHQE-RELATED"/>
    <property type="match status" value="1"/>
</dbReference>
<dbReference type="Proteomes" id="UP000248916">
    <property type="component" value="Unassembled WGS sequence"/>
</dbReference>
<evidence type="ECO:0000313" key="3">
    <source>
        <dbReference type="Proteomes" id="UP000248916"/>
    </source>
</evidence>
<proteinExistence type="predicted"/>
<dbReference type="Pfam" id="PF00903">
    <property type="entry name" value="Glyoxalase"/>
    <property type="match status" value="2"/>
</dbReference>
<evidence type="ECO:0000259" key="1">
    <source>
        <dbReference type="PROSITE" id="PS51819"/>
    </source>
</evidence>
<feature type="domain" description="VOC" evidence="1">
    <location>
        <begin position="136"/>
        <end position="264"/>
    </location>
</feature>
<dbReference type="OrthoDB" id="9785698at2"/>
<dbReference type="AlphaFoldDB" id="A0A2W7MUI8"/>
<dbReference type="PROSITE" id="PS51819">
    <property type="entry name" value="VOC"/>
    <property type="match status" value="2"/>
</dbReference>
<name>A0A2W7MUI8_9RHOB</name>
<keyword evidence="3" id="KW-1185">Reference proteome</keyword>
<dbReference type="InterPro" id="IPR004360">
    <property type="entry name" value="Glyas_Fos-R_dOase_dom"/>
</dbReference>
<comment type="caution">
    <text evidence="2">The sequence shown here is derived from an EMBL/GenBank/DDBJ whole genome shotgun (WGS) entry which is preliminary data.</text>
</comment>
<feature type="domain" description="VOC" evidence="1">
    <location>
        <begin position="7"/>
        <end position="130"/>
    </location>
</feature>
<reference evidence="2 3" key="1">
    <citation type="submission" date="2018-06" db="EMBL/GenBank/DDBJ databases">
        <title>Genomic Encyclopedia of Archaeal and Bacterial Type Strains, Phase II (KMG-II): from individual species to whole genera.</title>
        <authorList>
            <person name="Goeker M."/>
        </authorList>
    </citation>
    <scope>NUCLEOTIDE SEQUENCE [LARGE SCALE GENOMIC DNA]</scope>
    <source>
        <strain evidence="2 3">DSM 22009</strain>
    </source>
</reference>
<dbReference type="CDD" id="cd08347">
    <property type="entry name" value="PcpA_C_like"/>
    <property type="match status" value="1"/>
</dbReference>
<dbReference type="EMBL" id="QKZL01000035">
    <property type="protein sequence ID" value="PZX11203.1"/>
    <property type="molecule type" value="Genomic_DNA"/>
</dbReference>
<dbReference type="RefSeq" id="WP_111539005.1">
    <property type="nucleotide sequence ID" value="NZ_QKZL01000035.1"/>
</dbReference>
<dbReference type="InterPro" id="IPR052537">
    <property type="entry name" value="Extradiol_RC_dioxygenase"/>
</dbReference>
<dbReference type="PANTHER" id="PTHR36110">
    <property type="entry name" value="RING-CLEAVING DIOXYGENASE MHQE-RELATED"/>
    <property type="match status" value="1"/>
</dbReference>
<gene>
    <name evidence="2" type="ORF">LX81_04020</name>
</gene>
<dbReference type="SUPFAM" id="SSF54593">
    <property type="entry name" value="Glyoxalase/Bleomycin resistance protein/Dihydroxybiphenyl dioxygenase"/>
    <property type="match status" value="1"/>
</dbReference>
<evidence type="ECO:0000313" key="2">
    <source>
        <dbReference type="EMBL" id="PZX11203.1"/>
    </source>
</evidence>
<protein>
    <submittedName>
        <fullName evidence="2">Glyoxalase family protein</fullName>
    </submittedName>
</protein>
<dbReference type="Gene3D" id="3.10.180.10">
    <property type="entry name" value="2,3-Dihydroxybiphenyl 1,2-Dioxygenase, domain 1"/>
    <property type="match status" value="2"/>
</dbReference>
<dbReference type="InterPro" id="IPR029068">
    <property type="entry name" value="Glyas_Bleomycin-R_OHBP_Dase"/>
</dbReference>
<sequence>MTQTIPGLHHVTAISGPPQANLDFYVRDLGQRLVKRTVNFDDPGTYHLYYGDKDAAPGSILTFFPFMDAGPGRAGPGMASAFAYAVPDLDAWMNRLASDAIDFEGPWTRMSERGIALKDPDGLRVELIEGGHRDDGFHSVTLWLKDIEPTARVLDAMGYDRLGEDDVATAGTGGVERRIRFRSRAPERASVVDVITSDAWSIARPGAGTIHHVAFRAPTPEAQADWRERLAAIGLDVTPVIDRQYFDAIYFRTPGGVLFEIATDPPGFAVDENADTLGEALKLPLRYEAHRARIESVLPELKLPERRTAPA</sequence>
<dbReference type="InterPro" id="IPR037523">
    <property type="entry name" value="VOC_core"/>
</dbReference>
<accession>A0A2W7MUI8</accession>
<organism evidence="2 3">
    <name type="scientific">Palleronia aestuarii</name>
    <dbReference type="NCBI Taxonomy" id="568105"/>
    <lineage>
        <taxon>Bacteria</taxon>
        <taxon>Pseudomonadati</taxon>
        <taxon>Pseudomonadota</taxon>
        <taxon>Alphaproteobacteria</taxon>
        <taxon>Rhodobacterales</taxon>
        <taxon>Roseobacteraceae</taxon>
        <taxon>Palleronia</taxon>
    </lineage>
</organism>